<evidence type="ECO:0000313" key="3">
    <source>
        <dbReference type="Proteomes" id="UP000800200"/>
    </source>
</evidence>
<evidence type="ECO:0000313" key="2">
    <source>
        <dbReference type="EMBL" id="KAF2186259.1"/>
    </source>
</evidence>
<reference evidence="2" key="1">
    <citation type="journal article" date="2020" name="Stud. Mycol.">
        <title>101 Dothideomycetes genomes: a test case for predicting lifestyles and emergence of pathogens.</title>
        <authorList>
            <person name="Haridas S."/>
            <person name="Albert R."/>
            <person name="Binder M."/>
            <person name="Bloem J."/>
            <person name="Labutti K."/>
            <person name="Salamov A."/>
            <person name="Andreopoulos B."/>
            <person name="Baker S."/>
            <person name="Barry K."/>
            <person name="Bills G."/>
            <person name="Bluhm B."/>
            <person name="Cannon C."/>
            <person name="Castanera R."/>
            <person name="Culley D."/>
            <person name="Daum C."/>
            <person name="Ezra D."/>
            <person name="Gonzalez J."/>
            <person name="Henrissat B."/>
            <person name="Kuo A."/>
            <person name="Liang C."/>
            <person name="Lipzen A."/>
            <person name="Lutzoni F."/>
            <person name="Magnuson J."/>
            <person name="Mondo S."/>
            <person name="Nolan M."/>
            <person name="Ohm R."/>
            <person name="Pangilinan J."/>
            <person name="Park H.-J."/>
            <person name="Ramirez L."/>
            <person name="Alfaro M."/>
            <person name="Sun H."/>
            <person name="Tritt A."/>
            <person name="Yoshinaga Y."/>
            <person name="Zwiers L.-H."/>
            <person name="Turgeon B."/>
            <person name="Goodwin S."/>
            <person name="Spatafora J."/>
            <person name="Crous P."/>
            <person name="Grigoriev I."/>
        </authorList>
    </citation>
    <scope>NUCLEOTIDE SEQUENCE</scope>
    <source>
        <strain evidence="2">CBS 207.26</strain>
    </source>
</reference>
<organism evidence="2 3">
    <name type="scientific">Zopfia rhizophila CBS 207.26</name>
    <dbReference type="NCBI Taxonomy" id="1314779"/>
    <lineage>
        <taxon>Eukaryota</taxon>
        <taxon>Fungi</taxon>
        <taxon>Dikarya</taxon>
        <taxon>Ascomycota</taxon>
        <taxon>Pezizomycotina</taxon>
        <taxon>Dothideomycetes</taxon>
        <taxon>Dothideomycetes incertae sedis</taxon>
        <taxon>Zopfiaceae</taxon>
        <taxon>Zopfia</taxon>
    </lineage>
</organism>
<dbReference type="Proteomes" id="UP000800200">
    <property type="component" value="Unassembled WGS sequence"/>
</dbReference>
<name>A0A6A6E6P8_9PEZI</name>
<gene>
    <name evidence="2" type="ORF">K469DRAFT_687250</name>
</gene>
<keyword evidence="3" id="KW-1185">Reference proteome</keyword>
<feature type="compositionally biased region" description="Polar residues" evidence="1">
    <location>
        <begin position="26"/>
        <end position="37"/>
    </location>
</feature>
<dbReference type="AlphaFoldDB" id="A0A6A6E6P8"/>
<proteinExistence type="predicted"/>
<feature type="compositionally biased region" description="Basic and acidic residues" evidence="1">
    <location>
        <begin position="38"/>
        <end position="68"/>
    </location>
</feature>
<evidence type="ECO:0000256" key="1">
    <source>
        <dbReference type="SAM" id="MobiDB-lite"/>
    </source>
</evidence>
<sequence>MGWRINIKKSEHLKWRTSETDLARSITATDRGSATEISHSEEKRTEKSQPGEMVKLDQGEMEGGKHADTLNFSRGPDGITATKEQDQTTQTLLNWLSRTIENSPPTSDLQPISEIPDLDDSISIKTQRHDDYSLAAKSCDSRWWSEDPSDETDVVVPSALNPIVKRPGYGIVLAFAEVCGEVSFVEEKWG</sequence>
<dbReference type="EMBL" id="ML994630">
    <property type="protein sequence ID" value="KAF2186259.1"/>
    <property type="molecule type" value="Genomic_DNA"/>
</dbReference>
<feature type="region of interest" description="Disordered" evidence="1">
    <location>
        <begin position="24"/>
        <end position="86"/>
    </location>
</feature>
<protein>
    <submittedName>
        <fullName evidence="2">Uncharacterized protein</fullName>
    </submittedName>
</protein>
<accession>A0A6A6E6P8</accession>